<evidence type="ECO:0000313" key="3">
    <source>
        <dbReference type="Proteomes" id="UP000268094"/>
    </source>
</evidence>
<keyword evidence="3" id="KW-1185">Reference proteome</keyword>
<evidence type="ECO:0000313" key="2">
    <source>
        <dbReference type="EMBL" id="RKG93837.1"/>
    </source>
</evidence>
<name>A0A3A8JDB9_9BACT</name>
<dbReference type="AlphaFoldDB" id="A0A3A8JDB9"/>
<gene>
    <name evidence="2" type="ORF">D7V88_00670</name>
</gene>
<sequence length="83" mass="8366">MSWKGEAASTLPRSLAMTFLSRMQPSIVPVAPRRPPEPPTQGPANRPAQQPAIGRASDVFEAGGPGGPLAGGGIAGVVEAVHG</sequence>
<accession>A0A3A8JDB9</accession>
<protein>
    <submittedName>
        <fullName evidence="2">Uncharacterized protein</fullName>
    </submittedName>
</protein>
<organism evidence="2 3">
    <name type="scientific">Corallococcus terminator</name>
    <dbReference type="NCBI Taxonomy" id="2316733"/>
    <lineage>
        <taxon>Bacteria</taxon>
        <taxon>Pseudomonadati</taxon>
        <taxon>Myxococcota</taxon>
        <taxon>Myxococcia</taxon>
        <taxon>Myxococcales</taxon>
        <taxon>Cystobacterineae</taxon>
        <taxon>Myxococcaceae</taxon>
        <taxon>Corallococcus</taxon>
    </lineage>
</organism>
<reference evidence="3" key="1">
    <citation type="submission" date="2018-09" db="EMBL/GenBank/DDBJ databases">
        <authorList>
            <person name="Livingstone P.G."/>
            <person name="Whitworth D.E."/>
        </authorList>
    </citation>
    <scope>NUCLEOTIDE SEQUENCE [LARGE SCALE GENOMIC DNA]</scope>
    <source>
        <strain evidence="3">CA054A</strain>
    </source>
</reference>
<feature type="region of interest" description="Disordered" evidence="1">
    <location>
        <begin position="28"/>
        <end position="71"/>
    </location>
</feature>
<dbReference type="EMBL" id="RAVZ01000003">
    <property type="protein sequence ID" value="RKG93837.1"/>
    <property type="molecule type" value="Genomic_DNA"/>
</dbReference>
<proteinExistence type="predicted"/>
<comment type="caution">
    <text evidence="2">The sequence shown here is derived from an EMBL/GenBank/DDBJ whole genome shotgun (WGS) entry which is preliminary data.</text>
</comment>
<dbReference type="Proteomes" id="UP000268094">
    <property type="component" value="Unassembled WGS sequence"/>
</dbReference>
<feature type="non-terminal residue" evidence="2">
    <location>
        <position position="83"/>
    </location>
</feature>
<evidence type="ECO:0000256" key="1">
    <source>
        <dbReference type="SAM" id="MobiDB-lite"/>
    </source>
</evidence>